<dbReference type="NCBIfam" id="TIGR00567">
    <property type="entry name" value="3mg"/>
    <property type="match status" value="1"/>
</dbReference>
<dbReference type="EMBL" id="FTNC01000001">
    <property type="protein sequence ID" value="SIQ05861.1"/>
    <property type="molecule type" value="Genomic_DNA"/>
</dbReference>
<keyword evidence="4 5" id="KW-0234">DNA repair</keyword>
<dbReference type="GO" id="GO:0003677">
    <property type="term" value="F:DNA binding"/>
    <property type="evidence" value="ECO:0007669"/>
    <property type="project" value="InterPro"/>
</dbReference>
<dbReference type="InterPro" id="IPR036995">
    <property type="entry name" value="MPG_sf"/>
</dbReference>
<dbReference type="PANTHER" id="PTHR10429:SF0">
    <property type="entry name" value="DNA-3-METHYLADENINE GLYCOSYLASE"/>
    <property type="match status" value="1"/>
</dbReference>
<dbReference type="PANTHER" id="PTHR10429">
    <property type="entry name" value="DNA-3-METHYLADENINE GLYCOSYLASE"/>
    <property type="match status" value="1"/>
</dbReference>
<dbReference type="SUPFAM" id="SSF50486">
    <property type="entry name" value="FMT C-terminal domain-like"/>
    <property type="match status" value="1"/>
</dbReference>
<dbReference type="CDD" id="cd00540">
    <property type="entry name" value="AAG"/>
    <property type="match status" value="1"/>
</dbReference>
<evidence type="ECO:0000313" key="7">
    <source>
        <dbReference type="Proteomes" id="UP000185669"/>
    </source>
</evidence>
<evidence type="ECO:0000256" key="4">
    <source>
        <dbReference type="ARBA" id="ARBA00023204"/>
    </source>
</evidence>
<dbReference type="InterPro" id="IPR011034">
    <property type="entry name" value="Formyl_transferase-like_C_sf"/>
</dbReference>
<dbReference type="Proteomes" id="UP000185669">
    <property type="component" value="Unassembled WGS sequence"/>
</dbReference>
<evidence type="ECO:0000313" key="6">
    <source>
        <dbReference type="EMBL" id="SIQ05861.1"/>
    </source>
</evidence>
<evidence type="ECO:0000256" key="1">
    <source>
        <dbReference type="ARBA" id="ARBA00009232"/>
    </source>
</evidence>
<gene>
    <name evidence="6" type="ORF">SAMN05421834_101153</name>
</gene>
<proteinExistence type="inferred from homology"/>
<keyword evidence="3 5" id="KW-0378">Hydrolase</keyword>
<dbReference type="Pfam" id="PF02245">
    <property type="entry name" value="Pur_DNA_glyco"/>
    <property type="match status" value="1"/>
</dbReference>
<dbReference type="OrthoDB" id="9794313at2"/>
<dbReference type="FunFam" id="3.10.300.10:FF:000001">
    <property type="entry name" value="Putative 3-methyladenine DNA glycosylase"/>
    <property type="match status" value="1"/>
</dbReference>
<reference evidence="7" key="1">
    <citation type="submission" date="2017-01" db="EMBL/GenBank/DDBJ databases">
        <authorList>
            <person name="Varghese N."/>
            <person name="Submissions S."/>
        </authorList>
    </citation>
    <scope>NUCLEOTIDE SEQUENCE [LARGE SCALE GENOMIC DNA]</scope>
    <source>
        <strain evidence="7">ATCC 700103</strain>
    </source>
</reference>
<dbReference type="Gene3D" id="3.10.300.10">
    <property type="entry name" value="Methylpurine-DNA glycosylase (MPG)"/>
    <property type="match status" value="1"/>
</dbReference>
<dbReference type="GO" id="GO:0006284">
    <property type="term" value="P:base-excision repair"/>
    <property type="evidence" value="ECO:0007669"/>
    <property type="project" value="InterPro"/>
</dbReference>
<dbReference type="InterPro" id="IPR003180">
    <property type="entry name" value="MPG"/>
</dbReference>
<evidence type="ECO:0000256" key="5">
    <source>
        <dbReference type="HAMAP-Rule" id="MF_00527"/>
    </source>
</evidence>
<name>A0A1N6PNG3_9FIRM</name>
<dbReference type="STRING" id="56779.SAMN05421834_101153"/>
<dbReference type="HAMAP" id="MF_00527">
    <property type="entry name" value="3MGH"/>
    <property type="match status" value="1"/>
</dbReference>
<dbReference type="EC" id="3.2.2.-" evidence="5"/>
<dbReference type="AlphaFoldDB" id="A0A1N6PNG3"/>
<evidence type="ECO:0000256" key="3">
    <source>
        <dbReference type="ARBA" id="ARBA00022801"/>
    </source>
</evidence>
<organism evidence="6 7">
    <name type="scientific">Halanaerobium kushneri</name>
    <dbReference type="NCBI Taxonomy" id="56779"/>
    <lineage>
        <taxon>Bacteria</taxon>
        <taxon>Bacillati</taxon>
        <taxon>Bacillota</taxon>
        <taxon>Clostridia</taxon>
        <taxon>Halanaerobiales</taxon>
        <taxon>Halanaerobiaceae</taxon>
        <taxon>Halanaerobium</taxon>
    </lineage>
</organism>
<protein>
    <recommendedName>
        <fullName evidence="5">Putative 3-methyladenine DNA glycosylase</fullName>
        <ecNumber evidence="5">3.2.2.-</ecNumber>
    </recommendedName>
</protein>
<keyword evidence="7" id="KW-1185">Reference proteome</keyword>
<dbReference type="GO" id="GO:0003905">
    <property type="term" value="F:alkylbase DNA N-glycosylase activity"/>
    <property type="evidence" value="ECO:0007669"/>
    <property type="project" value="InterPro"/>
</dbReference>
<accession>A0A1N6PNG3</accession>
<evidence type="ECO:0000256" key="2">
    <source>
        <dbReference type="ARBA" id="ARBA00022763"/>
    </source>
</evidence>
<comment type="similarity">
    <text evidence="1 5">Belongs to the DNA glycosylase MPG family.</text>
</comment>
<keyword evidence="2 5" id="KW-0227">DNA damage</keyword>
<sequence>MRLNQKFYQKDAVQTAKDLLGKIIVRKYYGKTIKVKIVETEAYCGAEDKASHAYNNKKTKRTAPMFKEGGHSYIYLIYGMYYCFNVVTASENNPHAVLIRAVEPLTGIKQIKENRQIKSSRTEDLTNGPGKLSQALKINKSLDGCSLVENSSLYIIDGSAENFEINSSPRVNIDYAEEYKDKKWRFFIKNNKYISKS</sequence>